<keyword evidence="2" id="KW-1185">Reference proteome</keyword>
<proteinExistence type="predicted"/>
<accession>A0A1S2VAJ9</accession>
<evidence type="ECO:0000313" key="1">
    <source>
        <dbReference type="EMBL" id="OIN55754.1"/>
    </source>
</evidence>
<organism evidence="1 2">
    <name type="scientific">Arsenicibacter rosenii</name>
    <dbReference type="NCBI Taxonomy" id="1750698"/>
    <lineage>
        <taxon>Bacteria</taxon>
        <taxon>Pseudomonadati</taxon>
        <taxon>Bacteroidota</taxon>
        <taxon>Cytophagia</taxon>
        <taxon>Cytophagales</taxon>
        <taxon>Spirosomataceae</taxon>
        <taxon>Arsenicibacter</taxon>
    </lineage>
</organism>
<comment type="caution">
    <text evidence="1">The sequence shown here is derived from an EMBL/GenBank/DDBJ whole genome shotgun (WGS) entry which is preliminary data.</text>
</comment>
<evidence type="ECO:0000313" key="2">
    <source>
        <dbReference type="Proteomes" id="UP000181790"/>
    </source>
</evidence>
<dbReference type="RefSeq" id="WP_071506639.1">
    <property type="nucleotide sequence ID" value="NZ_MORL01000038.1"/>
</dbReference>
<dbReference type="Proteomes" id="UP000181790">
    <property type="component" value="Unassembled WGS sequence"/>
</dbReference>
<dbReference type="EMBL" id="MORL01000038">
    <property type="protein sequence ID" value="OIN55754.1"/>
    <property type="molecule type" value="Genomic_DNA"/>
</dbReference>
<protein>
    <submittedName>
        <fullName evidence="1">Uncharacterized protein</fullName>
    </submittedName>
</protein>
<reference evidence="1 2" key="1">
    <citation type="submission" date="2016-10" db="EMBL/GenBank/DDBJ databases">
        <title>Arsenicibacter rosenii gen. nov., sp. nov., an efficient arsenic-methylating bacterium isolated from an arsenic-contaminated paddy soil.</title>
        <authorList>
            <person name="Huang K."/>
        </authorList>
    </citation>
    <scope>NUCLEOTIDE SEQUENCE [LARGE SCALE GENOMIC DNA]</scope>
    <source>
        <strain evidence="1 2">SM-1</strain>
    </source>
</reference>
<sequence length="109" mass="12231">MFQKLTPASIVVVEQPDATLFEMPLSPARIKRRLLDCWKIPHKALVSVTVHTDNLPDPQIIAIVSIARWQQDSTGTIKGETDLCGPNLTVSLTHSELLDQERNQQLFNT</sequence>
<name>A0A1S2VAJ9_9BACT</name>
<gene>
    <name evidence="1" type="ORF">BLX24_28475</name>
</gene>
<dbReference type="AlphaFoldDB" id="A0A1S2VAJ9"/>